<dbReference type="InterPro" id="IPR005110">
    <property type="entry name" value="MoeA_linker/N"/>
</dbReference>
<dbReference type="Pfam" id="PF03453">
    <property type="entry name" value="MoeA_N"/>
    <property type="match status" value="1"/>
</dbReference>
<dbReference type="NCBIfam" id="TIGR00177">
    <property type="entry name" value="molyb_syn"/>
    <property type="match status" value="1"/>
</dbReference>
<comment type="pathway">
    <text evidence="3 11">Cofactor biosynthesis; molybdopterin biosynthesis.</text>
</comment>
<evidence type="ECO:0000256" key="1">
    <source>
        <dbReference type="ARBA" id="ARBA00001946"/>
    </source>
</evidence>
<sequence length="400" mass="41265">MISVEVARESLLSGIRPVGTEVIPLALATGRILAEDLAARVSHPPVAVSAMDGYAVRAADIAQAPCRLDMIGLSAAGAAFAGTVGAGQCIRIFTGAPLPHGADAVVMQENTRKDGERVEILTSAPTGRHVRPAGLDFKTGDVLIPAGTVLGGRTIGLAAAMNVPNLLVRRKPRIAILSTGDEIVLPGDQPGPAQIVGSNGPGLAAMVTALGADPIHLGIAKDTRESLDSMIRAAAGADMLVTTGGASVGDYDLVQDALKDAGMNLGFYKVAMRPGKPLMFGDMKGVPVLGLPGNPVSAMVCAIIFLEPAIRALTGRSTVTQAINALLGRDLPPNDERMEFMRASLERTDDGLVVALPFEQQDSAVLSGLARATCLLVRPPHAPTAQMGDMVQVIPLPATL</sequence>
<name>M2Z8U1_9PROT</name>
<dbReference type="InterPro" id="IPR001453">
    <property type="entry name" value="MoaB/Mog_dom"/>
</dbReference>
<dbReference type="PANTHER" id="PTHR10192">
    <property type="entry name" value="MOLYBDOPTERIN BIOSYNTHESIS PROTEIN"/>
    <property type="match status" value="1"/>
</dbReference>
<dbReference type="Gene3D" id="3.40.980.10">
    <property type="entry name" value="MoaB/Mog-like domain"/>
    <property type="match status" value="1"/>
</dbReference>
<keyword evidence="9 11" id="KW-0501">Molybdenum cofactor biosynthesis</keyword>
<dbReference type="GO" id="GO:0006777">
    <property type="term" value="P:Mo-molybdopterin cofactor biosynthetic process"/>
    <property type="evidence" value="ECO:0007669"/>
    <property type="project" value="UniProtKB-UniRule"/>
</dbReference>
<dbReference type="CDD" id="cd00887">
    <property type="entry name" value="MoeA"/>
    <property type="match status" value="1"/>
</dbReference>
<feature type="domain" description="MoaB/Mog" evidence="12">
    <location>
        <begin position="175"/>
        <end position="312"/>
    </location>
</feature>
<keyword evidence="8 11" id="KW-0460">Magnesium</keyword>
<dbReference type="UniPathway" id="UPA00344"/>
<dbReference type="EC" id="2.10.1.1" evidence="11"/>
<evidence type="ECO:0000259" key="12">
    <source>
        <dbReference type="SMART" id="SM00852"/>
    </source>
</evidence>
<dbReference type="InterPro" id="IPR038987">
    <property type="entry name" value="MoeA-like"/>
</dbReference>
<accession>M2Z8U1</accession>
<dbReference type="FunFam" id="2.170.190.11:FF:000001">
    <property type="entry name" value="Molybdopterin molybdenumtransferase"/>
    <property type="match status" value="1"/>
</dbReference>
<keyword evidence="14" id="KW-1185">Reference proteome</keyword>
<dbReference type="PROSITE" id="PS01079">
    <property type="entry name" value="MOCF_BIOSYNTHESIS_2"/>
    <property type="match status" value="1"/>
</dbReference>
<evidence type="ECO:0000256" key="9">
    <source>
        <dbReference type="ARBA" id="ARBA00023150"/>
    </source>
</evidence>
<dbReference type="Pfam" id="PF03454">
    <property type="entry name" value="MoeA_C"/>
    <property type="match status" value="1"/>
</dbReference>
<dbReference type="Proteomes" id="UP000011744">
    <property type="component" value="Unassembled WGS sequence"/>
</dbReference>
<dbReference type="GO" id="GO:0005829">
    <property type="term" value="C:cytosol"/>
    <property type="evidence" value="ECO:0007669"/>
    <property type="project" value="TreeGrafter"/>
</dbReference>
<dbReference type="InterPro" id="IPR005111">
    <property type="entry name" value="MoeA_C_domain_IV"/>
</dbReference>
<dbReference type="InterPro" id="IPR036688">
    <property type="entry name" value="MoeA_C_domain_IV_sf"/>
</dbReference>
<dbReference type="STRING" id="1244869.H261_06821"/>
<evidence type="ECO:0000256" key="6">
    <source>
        <dbReference type="ARBA" id="ARBA00022679"/>
    </source>
</evidence>
<gene>
    <name evidence="13" type="ORF">H261_06821</name>
</gene>
<dbReference type="OrthoDB" id="9804758at2"/>
<evidence type="ECO:0000256" key="3">
    <source>
        <dbReference type="ARBA" id="ARBA00005046"/>
    </source>
</evidence>
<comment type="function">
    <text evidence="2 11">Catalyzes the insertion of molybdate into adenylated molybdopterin with the concomitant release of AMP.</text>
</comment>
<proteinExistence type="inferred from homology"/>
<comment type="caution">
    <text evidence="13">The sequence shown here is derived from an EMBL/GenBank/DDBJ whole genome shotgun (WGS) entry which is preliminary data.</text>
</comment>
<dbReference type="InterPro" id="IPR008284">
    <property type="entry name" value="MoCF_biosynth_CS"/>
</dbReference>
<dbReference type="SUPFAM" id="SSF53218">
    <property type="entry name" value="Molybdenum cofactor biosynthesis proteins"/>
    <property type="match status" value="1"/>
</dbReference>
<dbReference type="RefSeq" id="WP_008615699.1">
    <property type="nucleotide sequence ID" value="NZ_AONQ01000013.1"/>
</dbReference>
<dbReference type="SMART" id="SM00852">
    <property type="entry name" value="MoCF_biosynth"/>
    <property type="match status" value="1"/>
</dbReference>
<evidence type="ECO:0000256" key="10">
    <source>
        <dbReference type="ARBA" id="ARBA00047317"/>
    </source>
</evidence>
<keyword evidence="6 11" id="KW-0808">Transferase</keyword>
<evidence type="ECO:0000256" key="5">
    <source>
        <dbReference type="ARBA" id="ARBA00022505"/>
    </source>
</evidence>
<comment type="cofactor">
    <cofactor evidence="1 11">
        <name>Mg(2+)</name>
        <dbReference type="ChEBI" id="CHEBI:18420"/>
    </cofactor>
</comment>
<evidence type="ECO:0000256" key="8">
    <source>
        <dbReference type="ARBA" id="ARBA00022842"/>
    </source>
</evidence>
<dbReference type="InterPro" id="IPR036135">
    <property type="entry name" value="MoeA_linker/N_sf"/>
</dbReference>
<comment type="similarity">
    <text evidence="4 11">Belongs to the MoeA family.</text>
</comment>
<keyword evidence="7 11" id="KW-0479">Metal-binding</keyword>
<dbReference type="InterPro" id="IPR036425">
    <property type="entry name" value="MoaB/Mog-like_dom_sf"/>
</dbReference>
<dbReference type="FunFam" id="3.40.980.10:FF:000004">
    <property type="entry name" value="Molybdopterin molybdenumtransferase"/>
    <property type="match status" value="1"/>
</dbReference>
<dbReference type="PANTHER" id="PTHR10192:SF5">
    <property type="entry name" value="GEPHYRIN"/>
    <property type="match status" value="1"/>
</dbReference>
<evidence type="ECO:0000313" key="14">
    <source>
        <dbReference type="Proteomes" id="UP000011744"/>
    </source>
</evidence>
<evidence type="ECO:0000256" key="2">
    <source>
        <dbReference type="ARBA" id="ARBA00002901"/>
    </source>
</evidence>
<evidence type="ECO:0000256" key="4">
    <source>
        <dbReference type="ARBA" id="ARBA00010763"/>
    </source>
</evidence>
<organism evidence="13 14">
    <name type="scientific">Paramagnetospirillum caucaseum</name>
    <dbReference type="NCBI Taxonomy" id="1244869"/>
    <lineage>
        <taxon>Bacteria</taxon>
        <taxon>Pseudomonadati</taxon>
        <taxon>Pseudomonadota</taxon>
        <taxon>Alphaproteobacteria</taxon>
        <taxon>Rhodospirillales</taxon>
        <taxon>Magnetospirillaceae</taxon>
        <taxon>Paramagnetospirillum</taxon>
    </lineage>
</organism>
<protein>
    <recommendedName>
        <fullName evidence="11">Molybdopterin molybdenumtransferase</fullName>
        <ecNumber evidence="11">2.10.1.1</ecNumber>
    </recommendedName>
</protein>
<dbReference type="EMBL" id="AONQ01000013">
    <property type="protein sequence ID" value="EME70750.1"/>
    <property type="molecule type" value="Genomic_DNA"/>
</dbReference>
<dbReference type="GO" id="GO:0061599">
    <property type="term" value="F:molybdopterin molybdotransferase activity"/>
    <property type="evidence" value="ECO:0007669"/>
    <property type="project" value="UniProtKB-UniRule"/>
</dbReference>
<evidence type="ECO:0000256" key="11">
    <source>
        <dbReference type="RuleBase" id="RU365090"/>
    </source>
</evidence>
<dbReference type="NCBIfam" id="NF045515">
    <property type="entry name" value="Glp_gephyrin"/>
    <property type="match status" value="1"/>
</dbReference>
<dbReference type="PATRIC" id="fig|1244869.3.peg.1373"/>
<keyword evidence="5 11" id="KW-0500">Molybdenum</keyword>
<dbReference type="Pfam" id="PF00994">
    <property type="entry name" value="MoCF_biosynth"/>
    <property type="match status" value="1"/>
</dbReference>
<dbReference type="AlphaFoldDB" id="M2Z8U1"/>
<dbReference type="SUPFAM" id="SSF63882">
    <property type="entry name" value="MoeA N-terminal region -like"/>
    <property type="match status" value="1"/>
</dbReference>
<evidence type="ECO:0000256" key="7">
    <source>
        <dbReference type="ARBA" id="ARBA00022723"/>
    </source>
</evidence>
<dbReference type="SUPFAM" id="SSF63867">
    <property type="entry name" value="MoeA C-terminal domain-like"/>
    <property type="match status" value="1"/>
</dbReference>
<reference evidence="13 14" key="1">
    <citation type="journal article" date="2014" name="Genome Announc.">
        <title>Draft Genome Sequence of Magnetospirillum sp. Strain SO-1, a Freshwater Magnetotactic Bacterium Isolated from the Ol'khovka River, Russia.</title>
        <authorList>
            <person name="Grouzdev D.S."/>
            <person name="Dziuba M.V."/>
            <person name="Sukhacheva M.S."/>
            <person name="Mardanov A.V."/>
            <person name="Beletskiy A.V."/>
            <person name="Kuznetsov B.B."/>
            <person name="Skryabin K.G."/>
        </authorList>
    </citation>
    <scope>NUCLEOTIDE SEQUENCE [LARGE SCALE GENOMIC DNA]</scope>
    <source>
        <strain evidence="13 14">SO-1</strain>
    </source>
</reference>
<comment type="catalytic activity">
    <reaction evidence="10">
        <text>adenylyl-molybdopterin + molybdate = Mo-molybdopterin + AMP + H(+)</text>
        <dbReference type="Rhea" id="RHEA:35047"/>
        <dbReference type="ChEBI" id="CHEBI:15378"/>
        <dbReference type="ChEBI" id="CHEBI:36264"/>
        <dbReference type="ChEBI" id="CHEBI:62727"/>
        <dbReference type="ChEBI" id="CHEBI:71302"/>
        <dbReference type="ChEBI" id="CHEBI:456215"/>
        <dbReference type="EC" id="2.10.1.1"/>
    </reaction>
</comment>
<dbReference type="Gene3D" id="3.90.105.10">
    <property type="entry name" value="Molybdopterin biosynthesis moea protein, domain 2"/>
    <property type="match status" value="1"/>
</dbReference>
<dbReference type="Gene3D" id="2.40.340.10">
    <property type="entry name" value="MoeA, C-terminal, domain IV"/>
    <property type="match status" value="1"/>
</dbReference>
<evidence type="ECO:0000313" key="13">
    <source>
        <dbReference type="EMBL" id="EME70750.1"/>
    </source>
</evidence>
<dbReference type="GO" id="GO:0046872">
    <property type="term" value="F:metal ion binding"/>
    <property type="evidence" value="ECO:0007669"/>
    <property type="project" value="UniProtKB-UniRule"/>
</dbReference>
<dbReference type="eggNOG" id="COG0303">
    <property type="taxonomic scope" value="Bacteria"/>
</dbReference>
<dbReference type="Gene3D" id="2.170.190.11">
    <property type="entry name" value="Molybdopterin biosynthesis moea protein, domain 3"/>
    <property type="match status" value="1"/>
</dbReference>